<reference evidence="4" key="1">
    <citation type="submission" date="2022-11" db="UniProtKB">
        <authorList>
            <consortium name="WormBaseParasite"/>
        </authorList>
    </citation>
    <scope>IDENTIFICATION</scope>
</reference>
<feature type="compositionally biased region" description="Polar residues" evidence="1">
    <location>
        <begin position="20"/>
        <end position="47"/>
    </location>
</feature>
<evidence type="ECO:0000256" key="2">
    <source>
        <dbReference type="SAM" id="Phobius"/>
    </source>
</evidence>
<name>A0A915JGT7_ROMCU</name>
<organism evidence="3 4">
    <name type="scientific">Romanomermis culicivorax</name>
    <name type="common">Nematode worm</name>
    <dbReference type="NCBI Taxonomy" id="13658"/>
    <lineage>
        <taxon>Eukaryota</taxon>
        <taxon>Metazoa</taxon>
        <taxon>Ecdysozoa</taxon>
        <taxon>Nematoda</taxon>
        <taxon>Enoplea</taxon>
        <taxon>Dorylaimia</taxon>
        <taxon>Mermithida</taxon>
        <taxon>Mermithoidea</taxon>
        <taxon>Mermithidae</taxon>
        <taxon>Romanomermis</taxon>
    </lineage>
</organism>
<dbReference type="Proteomes" id="UP000887565">
    <property type="component" value="Unplaced"/>
</dbReference>
<feature type="transmembrane region" description="Helical" evidence="2">
    <location>
        <begin position="107"/>
        <end position="129"/>
    </location>
</feature>
<keyword evidence="2" id="KW-0472">Membrane</keyword>
<accession>A0A915JGT7</accession>
<dbReference type="AlphaFoldDB" id="A0A915JGT7"/>
<keyword evidence="2" id="KW-1133">Transmembrane helix</keyword>
<sequence>MGNKQLKACSTRNHKKERFQQQQQPSTSNDGGPQQRQRQSPKNVQENGDNETGCLSKVESLVKATATAAVPTARIRVHHTKSMDGEEYSNYGYHCIRIDGDKERLPFMARVMVLGLSGLAFNILCQGYHSLTINM</sequence>
<protein>
    <submittedName>
        <fullName evidence="4">Uncharacterized protein</fullName>
    </submittedName>
</protein>
<keyword evidence="3" id="KW-1185">Reference proteome</keyword>
<evidence type="ECO:0000313" key="4">
    <source>
        <dbReference type="WBParaSite" id="nRc.2.0.1.t25387-RA"/>
    </source>
</evidence>
<dbReference type="WBParaSite" id="nRc.2.0.1.t25387-RA">
    <property type="protein sequence ID" value="nRc.2.0.1.t25387-RA"/>
    <property type="gene ID" value="nRc.2.0.1.g25387"/>
</dbReference>
<proteinExistence type="predicted"/>
<feature type="region of interest" description="Disordered" evidence="1">
    <location>
        <begin position="1"/>
        <end position="52"/>
    </location>
</feature>
<evidence type="ECO:0000256" key="1">
    <source>
        <dbReference type="SAM" id="MobiDB-lite"/>
    </source>
</evidence>
<keyword evidence="2" id="KW-0812">Transmembrane</keyword>
<evidence type="ECO:0000313" key="3">
    <source>
        <dbReference type="Proteomes" id="UP000887565"/>
    </source>
</evidence>